<proteinExistence type="inferred from homology"/>
<dbReference type="RefSeq" id="WP_184708853.1">
    <property type="nucleotide sequence ID" value="NZ_JACHKZ010000014.1"/>
</dbReference>
<dbReference type="GO" id="GO:0003677">
    <property type="term" value="F:DNA binding"/>
    <property type="evidence" value="ECO:0007669"/>
    <property type="project" value="UniProtKB-KW"/>
</dbReference>
<dbReference type="SUPFAM" id="SSF46785">
    <property type="entry name" value="Winged helix' DNA-binding domain"/>
    <property type="match status" value="1"/>
</dbReference>
<dbReference type="InterPro" id="IPR005119">
    <property type="entry name" value="LysR_subst-bd"/>
</dbReference>
<dbReference type="Proteomes" id="UP000562492">
    <property type="component" value="Unassembled WGS sequence"/>
</dbReference>
<dbReference type="InterPro" id="IPR000847">
    <property type="entry name" value="LysR_HTH_N"/>
</dbReference>
<dbReference type="PANTHER" id="PTHR30346">
    <property type="entry name" value="TRANSCRIPTIONAL DUAL REGULATOR HCAR-RELATED"/>
    <property type="match status" value="1"/>
</dbReference>
<evidence type="ECO:0000313" key="7">
    <source>
        <dbReference type="Proteomes" id="UP000562492"/>
    </source>
</evidence>
<evidence type="ECO:0000259" key="5">
    <source>
        <dbReference type="PROSITE" id="PS50931"/>
    </source>
</evidence>
<evidence type="ECO:0000256" key="1">
    <source>
        <dbReference type="ARBA" id="ARBA00009437"/>
    </source>
</evidence>
<dbReference type="PROSITE" id="PS50931">
    <property type="entry name" value="HTH_LYSR"/>
    <property type="match status" value="1"/>
</dbReference>
<keyword evidence="3 6" id="KW-0238">DNA-binding</keyword>
<evidence type="ECO:0000256" key="3">
    <source>
        <dbReference type="ARBA" id="ARBA00023125"/>
    </source>
</evidence>
<comment type="similarity">
    <text evidence="1">Belongs to the LysR transcriptional regulatory family.</text>
</comment>
<dbReference type="Pfam" id="PF00126">
    <property type="entry name" value="HTH_1"/>
    <property type="match status" value="1"/>
</dbReference>
<organism evidence="6 7">
    <name type="scientific">Comamonas odontotermitis</name>
    <dbReference type="NCBI Taxonomy" id="379895"/>
    <lineage>
        <taxon>Bacteria</taxon>
        <taxon>Pseudomonadati</taxon>
        <taxon>Pseudomonadota</taxon>
        <taxon>Betaproteobacteria</taxon>
        <taxon>Burkholderiales</taxon>
        <taxon>Comamonadaceae</taxon>
        <taxon>Comamonas</taxon>
    </lineage>
</organism>
<dbReference type="InterPro" id="IPR036388">
    <property type="entry name" value="WH-like_DNA-bd_sf"/>
</dbReference>
<gene>
    <name evidence="6" type="ORF">HNP33_002499</name>
</gene>
<dbReference type="Pfam" id="PF03466">
    <property type="entry name" value="LysR_substrate"/>
    <property type="match status" value="1"/>
</dbReference>
<dbReference type="PRINTS" id="PR00039">
    <property type="entry name" value="HTHLYSR"/>
</dbReference>
<sequence>MKTHLLRYFVVLAEELHFGRAAERLAITQPPLSVAIKSLEEDLGVRLLERDAKQVRLTDAGAAFLIEARLVLGQIQRAADVARNVAQGKQGQLAIGVTGSMIYRDLPRVMQTFGAQRPDIDITLHEMSTTEQQAAIARGQLQGGFVNIITPAPGLALWPLAPDTLVCCLPEAHPQAQQASIDLRSLAHERFVMFVREVSPANYDNVIACLHNAGIHPRTSHAVRQWLTVIALVAIGQGVALVPSCLQRAGMAGVRFVPLQSSNSLAAHTAGAFVWHPQVVSAPLQAFIDVVRGPVPEDQLPAAQ</sequence>
<dbReference type="SUPFAM" id="SSF53850">
    <property type="entry name" value="Periplasmic binding protein-like II"/>
    <property type="match status" value="1"/>
</dbReference>
<dbReference type="EMBL" id="JACHKZ010000014">
    <property type="protein sequence ID" value="MBB6578417.1"/>
    <property type="molecule type" value="Genomic_DNA"/>
</dbReference>
<dbReference type="InterPro" id="IPR036390">
    <property type="entry name" value="WH_DNA-bd_sf"/>
</dbReference>
<evidence type="ECO:0000256" key="2">
    <source>
        <dbReference type="ARBA" id="ARBA00023015"/>
    </source>
</evidence>
<keyword evidence="2" id="KW-0805">Transcription regulation</keyword>
<comment type="caution">
    <text evidence="6">The sequence shown here is derived from an EMBL/GenBank/DDBJ whole genome shotgun (WGS) entry which is preliminary data.</text>
</comment>
<evidence type="ECO:0000313" key="6">
    <source>
        <dbReference type="EMBL" id="MBB6578417.1"/>
    </source>
</evidence>
<protein>
    <submittedName>
        <fullName evidence="6">DNA-binding transcriptional LysR family regulator</fullName>
    </submittedName>
</protein>
<dbReference type="Gene3D" id="1.10.10.10">
    <property type="entry name" value="Winged helix-like DNA-binding domain superfamily/Winged helix DNA-binding domain"/>
    <property type="match status" value="1"/>
</dbReference>
<keyword evidence="7" id="KW-1185">Reference proteome</keyword>
<keyword evidence="4" id="KW-0804">Transcription</keyword>
<name>A0ABR6RH23_9BURK</name>
<accession>A0ABR6RH23</accession>
<dbReference type="Gene3D" id="3.40.190.10">
    <property type="entry name" value="Periplasmic binding protein-like II"/>
    <property type="match status" value="2"/>
</dbReference>
<evidence type="ECO:0000256" key="4">
    <source>
        <dbReference type="ARBA" id="ARBA00023163"/>
    </source>
</evidence>
<feature type="domain" description="HTH lysR-type" evidence="5">
    <location>
        <begin position="1"/>
        <end position="58"/>
    </location>
</feature>
<reference evidence="6 7" key="1">
    <citation type="submission" date="2020-08" db="EMBL/GenBank/DDBJ databases">
        <title>Functional genomics of gut bacteria from endangered species of beetles.</title>
        <authorList>
            <person name="Carlos-Shanley C."/>
        </authorList>
    </citation>
    <scope>NUCLEOTIDE SEQUENCE [LARGE SCALE GENOMIC DNA]</scope>
    <source>
        <strain evidence="6 7">S00124</strain>
    </source>
</reference>
<dbReference type="PANTHER" id="PTHR30346:SF0">
    <property type="entry name" value="HCA OPERON TRANSCRIPTIONAL ACTIVATOR HCAR"/>
    <property type="match status" value="1"/>
</dbReference>